<dbReference type="RefSeq" id="WP_073274305.1">
    <property type="nucleotide sequence ID" value="NZ_FRAC01000008.1"/>
</dbReference>
<reference evidence="8 9" key="1">
    <citation type="submission" date="2016-11" db="EMBL/GenBank/DDBJ databases">
        <authorList>
            <person name="Jaros S."/>
            <person name="Januszkiewicz K."/>
            <person name="Wedrychowicz H."/>
        </authorList>
    </citation>
    <scope>NUCLEOTIDE SEQUENCE [LARGE SCALE GENOMIC DNA]</scope>
    <source>
        <strain evidence="8 9">DSM 15929</strain>
    </source>
</reference>
<keyword evidence="5" id="KW-0812">Transmembrane</keyword>
<keyword evidence="3" id="KW-0808">Transferase</keyword>
<organism evidence="8 9">
    <name type="scientific">Anaerocolumna jejuensis DSM 15929</name>
    <dbReference type="NCBI Taxonomy" id="1121322"/>
    <lineage>
        <taxon>Bacteria</taxon>
        <taxon>Bacillati</taxon>
        <taxon>Bacillota</taxon>
        <taxon>Clostridia</taxon>
        <taxon>Lachnospirales</taxon>
        <taxon>Lachnospiraceae</taxon>
        <taxon>Anaerocolumna</taxon>
    </lineage>
</organism>
<dbReference type="EMBL" id="FRAC01000008">
    <property type="protein sequence ID" value="SHJ99112.1"/>
    <property type="molecule type" value="Genomic_DNA"/>
</dbReference>
<accession>A0A1M6NU21</accession>
<dbReference type="InterPro" id="IPR011013">
    <property type="entry name" value="Gal_mutarotase_sf_dom"/>
</dbReference>
<evidence type="ECO:0000256" key="1">
    <source>
        <dbReference type="ARBA" id="ARBA00004141"/>
    </source>
</evidence>
<dbReference type="InterPro" id="IPR037018">
    <property type="entry name" value="GH65_N"/>
</dbReference>
<dbReference type="GO" id="GO:0005975">
    <property type="term" value="P:carbohydrate metabolic process"/>
    <property type="evidence" value="ECO:0007669"/>
    <property type="project" value="InterPro"/>
</dbReference>
<feature type="transmembrane region" description="Helical" evidence="5">
    <location>
        <begin position="471"/>
        <end position="494"/>
    </location>
</feature>
<dbReference type="SUPFAM" id="SSF74650">
    <property type="entry name" value="Galactose mutarotase-like"/>
    <property type="match status" value="1"/>
</dbReference>
<dbReference type="GO" id="GO:0005886">
    <property type="term" value="C:plasma membrane"/>
    <property type="evidence" value="ECO:0007669"/>
    <property type="project" value="TreeGrafter"/>
</dbReference>
<feature type="transmembrane region" description="Helical" evidence="5">
    <location>
        <begin position="967"/>
        <end position="989"/>
    </location>
</feature>
<dbReference type="Gene3D" id="1.50.10.140">
    <property type="match status" value="2"/>
</dbReference>
<keyword evidence="9" id="KW-1185">Reference proteome</keyword>
<keyword evidence="5" id="KW-0472">Membrane</keyword>
<dbReference type="Pfam" id="PF10091">
    <property type="entry name" value="Glycoamylase"/>
    <property type="match status" value="1"/>
</dbReference>
<evidence type="ECO:0000256" key="2">
    <source>
        <dbReference type="ARBA" id="ARBA00022676"/>
    </source>
</evidence>
<comment type="subcellular location">
    <subcellularLocation>
        <location evidence="1">Membrane</location>
        <topology evidence="1">Multi-pass membrane protein</topology>
    </subcellularLocation>
</comment>
<keyword evidence="2" id="KW-0328">Glycosyltransferase</keyword>
<evidence type="ECO:0000256" key="4">
    <source>
        <dbReference type="ARBA" id="ARBA00022989"/>
    </source>
</evidence>
<dbReference type="InterPro" id="IPR010383">
    <property type="entry name" value="Glyco_hydrolase_94_b-supersand"/>
</dbReference>
<evidence type="ECO:0000256" key="3">
    <source>
        <dbReference type="ARBA" id="ARBA00022679"/>
    </source>
</evidence>
<dbReference type="GO" id="GO:0030246">
    <property type="term" value="F:carbohydrate binding"/>
    <property type="evidence" value="ECO:0007669"/>
    <property type="project" value="InterPro"/>
</dbReference>
<dbReference type="SMART" id="SM01068">
    <property type="entry name" value="CBM_X"/>
    <property type="match status" value="1"/>
</dbReference>
<evidence type="ECO:0000256" key="5">
    <source>
        <dbReference type="SAM" id="Phobius"/>
    </source>
</evidence>
<feature type="domain" description="Glycoamylase-like" evidence="7">
    <location>
        <begin position="1324"/>
        <end position="1532"/>
    </location>
</feature>
<name>A0A1M6NU21_9FIRM</name>
<sequence length="2038" mass="234681">MLILLEGINFYINSPFLLVVLLILLALICFVLLMLYYRFYHFGKKVKFPIYSLGDGDKPGPGEWEKQMLDLAESHSQARLIGYSFVLNDYNQAAYKKLNKIRKSISALSTDIISMIPAARWLFDNFQMMYREIKKVRTSGTSYAVLPILKAKEYRNFPRIYVVAKKMVALSGGHLNEESISVMLKAYQQKIPLTDKEIWVLPEVLGFCLLEEIIVIADEILQMIDVKSKAEKFLRDKLNNKQGLDDISALLCDTEDNQRLNFSFHAHVIYLLKNMSFDEASIQRYLEYHFNSLGRQVKTSDIFMEEGKLEAFLETNIRTLIVSLRDINELDEEKFFEEYSCLEHILSQDPDGVYSKMDLEARGMYREVIVKLSLRYRLQEEKIAKDCLELAIQGREGLHCSHHVGAYLLGKGFPILKAKTLGKTAPQSIKNKRNVKGFLYFLSLFLIILGLSACLLYAFRTLGGMEHTSRYVITLLAVMPLLLGISIEVTNFIFTRRIKVKKIPSLDYLKEIPEEARTFVVMPVIVSSKKQGLEYMDRLQKHYLANRQPNLYFALLFDFEDSAEQSMPKDQVIESALAARMKELNELYPSEHQRFSLFFRCRKWNKAENCYMGWERKRGKLEEFNNLLNGAKKEDTTFSSIYCDEELLTTFRYAITLDADTNLIRDNAAKLVGLLDHPLNKPILDSAGQKVKEGYIIIQPSVRNHIVGKNGSRFTKIFEGESGLSHYGAVISDIYQDIFNEGIYTGKGIYDIKAFHQVLRNKVPENRILSHDLFESCYARTAFSSSAKIMDSFPNSVLSFTKREHRWLRGDWQLLPWLFMKKTLDGKSLSALAKWKIFDNLRRSLVPLSKTLFILLNLAWMPKAYYLWLPLVFFTDIFNLVILLLAVITQKLVRPQLALVYKSFLKDIVTIFERAFLEFTITPYRAYVASDAIVRTMYRLFISKKNLLRWNTAEAVDSSIINSRKGYFLTMWSSLLPAAVLAVILFLGYLTPAGMILAAILIADWGFAFEIAYRISQPKKEPHTRDKAEDSELLLDTARRTWQFFKELSVKENNWLCPDNYQISMVEKVSDKTSPTNIGLQFLAILSARDLGFETLSSTVEAAEKLLETIRIMPKWKGHLYNWYQIRTLEVLEPAYISTVDSGNFLGHLVTLKNGLLEQIDKPVYPNSFLSELKAAVKNSNKEIEQKTGTPAGNKLKNGYRAIGELMEDAADIWENLNGRELSPAEDYRHTRYLISLIDNIVNEVSALKLKEESFSSYPTLRHIAAEDNKGANSMISRIRALSSKIDGILTSVDFRALFNEKRMLFHIGYHVSSHTLDDGCYDLMASESALTSLLAIAMGEVPLKHWDKLGRPLTIVKGIPCFVSWSGTMFEFLMPNLVFKEYEGSVYAQTSRAAVLQHMKYAKEAEIPWGISESQYYRFDLNSNYQYKAFGVPKIRLQPVRKNSLVVAPYATMLALDVAEEECMKNLTRLKELGAFGDYGFYESVDFNVPNSVELTPYCIVKSYMAHHQGMNLAAINNYLNEGILRERFHEEMMIKSAEVLLEEKRQSHLISIAKQGYTIKIGKPLFKEDIYSDRYVISTAVNSPVVNYLSNGKYSLLITSDGDGFSKYEDRMLYRWRPDTYANTGNYIYIKDMKQGRLWSTTYHPTRTEPEDYQVVFCPHKAEFKRRDGDISSHMIVSLDADHNFEIRKVTLTNHGNEEKQLEVTSYLEVVDDAQLAELSHPAFNKLFLESEYLEEQEIFLAKRRRKQEEDNPYLMHMVRTGAKLCKKVEYENDRKRFIGRNNTLENPDSVVNSITFFNNSGFCNDPIMSLRAQLCIEPGGTACISFITGVCGSKEEAIKIAGDFNVSYRIDDILEKFRLQKNLELKYLEITRTQLNAFQDLISPIFYSEGVYRGPDENIRRNFKNQSFLWKFGVSGDNPILLLKVRSIGEERIVKDVLKAYEYLRINHVMVDLVILIDSKYGYMQEVDELVKDMTSSLRIYDSGSEKPSFFMLHTYQMIPAEIDLLYTVARVVFSEKTGIYFNNLKDNQYELLED</sequence>
<evidence type="ECO:0000313" key="9">
    <source>
        <dbReference type="Proteomes" id="UP000184386"/>
    </source>
</evidence>
<gene>
    <name evidence="8" type="ORF">SAMN02745136_01448</name>
</gene>
<feature type="transmembrane region" description="Helical" evidence="5">
    <location>
        <begin position="438"/>
        <end position="459"/>
    </location>
</feature>
<evidence type="ECO:0000259" key="7">
    <source>
        <dbReference type="Pfam" id="PF10091"/>
    </source>
</evidence>
<dbReference type="InterPro" id="IPR050321">
    <property type="entry name" value="Glycosyltr_2/OpgH_subfam"/>
</dbReference>
<dbReference type="InterPro" id="IPR019282">
    <property type="entry name" value="Glycoamylase-like_cons_dom"/>
</dbReference>
<feature type="transmembrane region" description="Helical" evidence="5">
    <location>
        <begin position="16"/>
        <end position="37"/>
    </location>
</feature>
<dbReference type="Proteomes" id="UP000184386">
    <property type="component" value="Unassembled WGS sequence"/>
</dbReference>
<feature type="transmembrane region" description="Helical" evidence="5">
    <location>
        <begin position="867"/>
        <end position="888"/>
    </location>
</feature>
<dbReference type="OrthoDB" id="9769991at2"/>
<dbReference type="Gene3D" id="2.70.98.40">
    <property type="entry name" value="Glycoside hydrolase, family 65, N-terminal domain"/>
    <property type="match status" value="1"/>
</dbReference>
<protein>
    <submittedName>
        <fullName evidence="8">Putative glucoamylase</fullName>
    </submittedName>
</protein>
<evidence type="ECO:0000313" key="8">
    <source>
        <dbReference type="EMBL" id="SHJ99112.1"/>
    </source>
</evidence>
<feature type="transmembrane region" description="Helical" evidence="5">
    <location>
        <begin position="844"/>
        <end position="861"/>
    </location>
</feature>
<feature type="domain" description="Glycosyl hydrolase 94 supersandwich" evidence="6">
    <location>
        <begin position="1577"/>
        <end position="1846"/>
    </location>
</feature>
<keyword evidence="4 5" id="KW-1133">Transmembrane helix</keyword>
<dbReference type="Pfam" id="PF06165">
    <property type="entry name" value="GH94_b-supersand"/>
    <property type="match status" value="1"/>
</dbReference>
<dbReference type="CDD" id="cd11753">
    <property type="entry name" value="GH94N_ChvB_NdvB_2_like"/>
    <property type="match status" value="1"/>
</dbReference>
<proteinExistence type="predicted"/>
<dbReference type="PANTHER" id="PTHR43867">
    <property type="entry name" value="CELLULOSE SYNTHASE CATALYTIC SUBUNIT A [UDP-FORMING]"/>
    <property type="match status" value="1"/>
</dbReference>
<dbReference type="PANTHER" id="PTHR43867:SF2">
    <property type="entry name" value="CELLULOSE SYNTHASE CATALYTIC SUBUNIT A [UDP-FORMING]"/>
    <property type="match status" value="1"/>
</dbReference>
<dbReference type="STRING" id="1121322.SAMN02745136_01448"/>
<dbReference type="GO" id="GO:0016758">
    <property type="term" value="F:hexosyltransferase activity"/>
    <property type="evidence" value="ECO:0007669"/>
    <property type="project" value="TreeGrafter"/>
</dbReference>
<evidence type="ECO:0000259" key="6">
    <source>
        <dbReference type="Pfam" id="PF06165"/>
    </source>
</evidence>
<dbReference type="InterPro" id="IPR037820">
    <property type="entry name" value="GH94N_NdvB"/>
</dbReference>